<dbReference type="InterPro" id="IPR003959">
    <property type="entry name" value="ATPase_AAA_core"/>
</dbReference>
<evidence type="ECO:0000256" key="1">
    <source>
        <dbReference type="ARBA" id="ARBA00022737"/>
    </source>
</evidence>
<dbReference type="GO" id="GO:0034605">
    <property type="term" value="P:cellular response to heat"/>
    <property type="evidence" value="ECO:0007669"/>
    <property type="project" value="TreeGrafter"/>
</dbReference>
<dbReference type="EMBL" id="MN065498">
    <property type="protein sequence ID" value="QEI59609.1"/>
    <property type="molecule type" value="Genomic_DNA"/>
</dbReference>
<dbReference type="InterPro" id="IPR001270">
    <property type="entry name" value="ClpA/B"/>
</dbReference>
<dbReference type="Gene3D" id="4.10.860.10">
    <property type="entry name" value="UVR domain"/>
    <property type="match status" value="1"/>
</dbReference>
<dbReference type="PROSITE" id="PS51903">
    <property type="entry name" value="CLP_R"/>
    <property type="match status" value="1"/>
</dbReference>
<keyword evidence="4" id="KW-0143">Chaperone</keyword>
<dbReference type="Pfam" id="PF07724">
    <property type="entry name" value="AAA_2"/>
    <property type="match status" value="1"/>
</dbReference>
<keyword evidence="1 5" id="KW-0677">Repeat</keyword>
<dbReference type="SMART" id="SM00382">
    <property type="entry name" value="AAA"/>
    <property type="match status" value="2"/>
</dbReference>
<dbReference type="Pfam" id="PF00004">
    <property type="entry name" value="AAA"/>
    <property type="match status" value="1"/>
</dbReference>
<dbReference type="PRINTS" id="PR00300">
    <property type="entry name" value="CLPPROTEASEA"/>
</dbReference>
<dbReference type="InterPro" id="IPR003593">
    <property type="entry name" value="AAA+_ATPase"/>
</dbReference>
<dbReference type="FunFam" id="3.40.50.300:FF:000025">
    <property type="entry name" value="ATP-dependent Clp protease subunit"/>
    <property type="match status" value="1"/>
</dbReference>
<dbReference type="GO" id="GO:0005524">
    <property type="term" value="F:ATP binding"/>
    <property type="evidence" value="ECO:0007669"/>
    <property type="project" value="UniProtKB-KW"/>
</dbReference>
<keyword evidence="8" id="KW-0378">Hydrolase</keyword>
<dbReference type="RefSeq" id="YP_009695326.1">
    <property type="nucleotide sequence ID" value="NC_044785.1"/>
</dbReference>
<dbReference type="Pfam" id="PF10431">
    <property type="entry name" value="ClpB_D2-small"/>
    <property type="match status" value="1"/>
</dbReference>
<dbReference type="GO" id="GO:0005737">
    <property type="term" value="C:cytoplasm"/>
    <property type="evidence" value="ECO:0007669"/>
    <property type="project" value="TreeGrafter"/>
</dbReference>
<keyword evidence="8" id="KW-0934">Plastid</keyword>
<dbReference type="Pfam" id="PF17871">
    <property type="entry name" value="AAA_lid_9"/>
    <property type="match status" value="1"/>
</dbReference>
<dbReference type="GO" id="GO:0016887">
    <property type="term" value="F:ATP hydrolysis activity"/>
    <property type="evidence" value="ECO:0007669"/>
    <property type="project" value="InterPro"/>
</dbReference>
<name>A0A5C0F2Q1_NITAL</name>
<reference evidence="8" key="1">
    <citation type="submission" date="2019-06" db="EMBL/GenBank/DDBJ databases">
        <authorList>
            <person name="Grosvenor D.A."/>
            <person name="Keepers K.G."/>
            <person name="Pogoda C.S."/>
            <person name="Kane N.C."/>
            <person name="Kociolek J.P."/>
        </authorList>
    </citation>
    <scope>NUCLEOTIDE SEQUENCE</scope>
</reference>
<feature type="coiled-coil region" evidence="6">
    <location>
        <begin position="426"/>
        <end position="476"/>
    </location>
</feature>
<dbReference type="InterPro" id="IPR041546">
    <property type="entry name" value="ClpA/ClpB_AAA_lid"/>
</dbReference>
<keyword evidence="6" id="KW-0175">Coiled coil</keyword>
<dbReference type="PANTHER" id="PTHR11638">
    <property type="entry name" value="ATP-DEPENDENT CLP PROTEASE"/>
    <property type="match status" value="1"/>
</dbReference>
<geneLocation type="plastid" evidence="8"/>
<evidence type="ECO:0000256" key="2">
    <source>
        <dbReference type="ARBA" id="ARBA00022741"/>
    </source>
</evidence>
<sequence>MFENFTKESIKVVLYAQEASKQLGFPYIRSEDLFIGLTLEKGSIVRGVLRKYYNVSTKEMVSYLKSITCRLPKVPKDDRIPFSPHCKMIFIIADEERRQLGNEKIEVEHILLALLNCTYFEVRIIALHFRLYDSKMKLLLVTSLASLHVPELKKKKPKTKMDKLIQNYDGATAGYITANLNFETFSNNLSRKIYYSSADYLGGRDKEIEEVAIILSKTIRNCPMIIGEYGVGKTALVEGLAKYLIDEKGHSSLHGKFISAIQVDSLIKYSYESYLNMERQLKAVFEKILESENHILFLDNAQNYFSTTEGPNDLFSSTRTLLIKSQYRYIAATTKDEYDKIILQIPKLKNKFYLVPLKPLDKNTTFKILNRRRFNFQRYYNVIYENSALEHAIYLSEKYILDRYLPEKAIALIDEVGARASMNFKRDILSEKTQNLAKELAKLTEDKEQACLDNEFEKAKELFEKENSIMEALENERESFLTQVDVKQEPNTQFKYISNRDMFDVITKWTDVPVFSTTIKDRQRLIDMEKILHKQIIGQQHAVKSIAKAIRRARVGLQNLNRPIVSFIFAGPTGVGKTELTKAISKFMFGDKQELVRLDMSEYMEKHNVAKLIGAPPGYLGHDAGGQLTDAIRSKPYSVVLFDEVEKAHPDVYNLLLQLLDDGRLTDSKGIVVDFTNTVIIMTTNLGAQIIEAESLFNIRTFRKLPTSPDPVYGWTPRAVVKHDSQRLKKIESLVRDELKTFFRPEFINRLDGIIIFNHLTRLDVWHICQLMIRQVQEKLEENNIFLKVDKSAQAFLAHKGYDPAYGARPLRRVIVKYLEDPIAEYLLNSGFYPNLTFHVTRDFNKQNPSIFLEKLKFSIEESNN</sequence>
<dbReference type="InterPro" id="IPR036628">
    <property type="entry name" value="Clp_N_dom_sf"/>
</dbReference>
<evidence type="ECO:0000259" key="7">
    <source>
        <dbReference type="PROSITE" id="PS51903"/>
    </source>
</evidence>
<dbReference type="SUPFAM" id="SSF52540">
    <property type="entry name" value="P-loop containing nucleoside triphosphate hydrolases"/>
    <property type="match status" value="2"/>
</dbReference>
<dbReference type="CDD" id="cd00009">
    <property type="entry name" value="AAA"/>
    <property type="match status" value="1"/>
</dbReference>
<proteinExistence type="predicted"/>
<evidence type="ECO:0000256" key="6">
    <source>
        <dbReference type="SAM" id="Coils"/>
    </source>
</evidence>
<dbReference type="InterPro" id="IPR019489">
    <property type="entry name" value="Clp_ATPase_C"/>
</dbReference>
<evidence type="ECO:0000256" key="5">
    <source>
        <dbReference type="PROSITE-ProRule" id="PRU01251"/>
    </source>
</evidence>
<organism evidence="8">
    <name type="scientific">Nitzschia alba</name>
    <name type="common">Marine diatom</name>
    <dbReference type="NCBI Taxonomy" id="2858"/>
    <lineage>
        <taxon>Eukaryota</taxon>
        <taxon>Sar</taxon>
        <taxon>Stramenopiles</taxon>
        <taxon>Ochrophyta</taxon>
        <taxon>Bacillariophyta</taxon>
        <taxon>Bacillariophyceae</taxon>
        <taxon>Bacillariophycidae</taxon>
        <taxon>Bacillariales</taxon>
        <taxon>Bacillariaceae</taxon>
        <taxon>Nitzschia</taxon>
    </lineage>
</organism>
<dbReference type="PANTHER" id="PTHR11638:SF18">
    <property type="entry name" value="HEAT SHOCK PROTEIN 104"/>
    <property type="match status" value="1"/>
</dbReference>
<dbReference type="Gene3D" id="1.10.8.60">
    <property type="match status" value="2"/>
</dbReference>
<dbReference type="AlphaFoldDB" id="A0A5C0F2Q1"/>
<dbReference type="InterPro" id="IPR050130">
    <property type="entry name" value="ClpA_ClpB"/>
</dbReference>
<dbReference type="GeneID" id="41826826"/>
<dbReference type="InterPro" id="IPR004176">
    <property type="entry name" value="Clp_R_N"/>
</dbReference>
<feature type="domain" description="Clp R" evidence="7">
    <location>
        <begin position="2"/>
        <end position="146"/>
    </location>
</feature>
<keyword evidence="2" id="KW-0547">Nucleotide-binding</keyword>
<accession>A0A5C0F2Q1</accession>
<gene>
    <name evidence="8" type="primary">clpC</name>
</gene>
<keyword evidence="8" id="KW-0645">Protease</keyword>
<dbReference type="SMART" id="SM01086">
    <property type="entry name" value="ClpB_D2-small"/>
    <property type="match status" value="1"/>
</dbReference>
<evidence type="ECO:0000256" key="4">
    <source>
        <dbReference type="ARBA" id="ARBA00023186"/>
    </source>
</evidence>
<protein>
    <submittedName>
        <fullName evidence="8">ATP-dependent clp protease ATP-binding subunit</fullName>
    </submittedName>
</protein>
<dbReference type="SUPFAM" id="SSF81923">
    <property type="entry name" value="Double Clp-N motif"/>
    <property type="match status" value="1"/>
</dbReference>
<dbReference type="GO" id="GO:0008233">
    <property type="term" value="F:peptidase activity"/>
    <property type="evidence" value="ECO:0007669"/>
    <property type="project" value="UniProtKB-KW"/>
</dbReference>
<dbReference type="CDD" id="cd19499">
    <property type="entry name" value="RecA-like_ClpB_Hsp104-like"/>
    <property type="match status" value="1"/>
</dbReference>
<evidence type="ECO:0000256" key="3">
    <source>
        <dbReference type="ARBA" id="ARBA00022840"/>
    </source>
</evidence>
<dbReference type="Gene3D" id="3.40.50.300">
    <property type="entry name" value="P-loop containing nucleotide triphosphate hydrolases"/>
    <property type="match status" value="2"/>
</dbReference>
<dbReference type="InterPro" id="IPR027417">
    <property type="entry name" value="P-loop_NTPase"/>
</dbReference>
<evidence type="ECO:0000313" key="8">
    <source>
        <dbReference type="EMBL" id="QEI59609.1"/>
    </source>
</evidence>
<dbReference type="Pfam" id="PF02861">
    <property type="entry name" value="Clp_N"/>
    <property type="match status" value="1"/>
</dbReference>
<dbReference type="Gene3D" id="1.10.1780.10">
    <property type="entry name" value="Clp, N-terminal domain"/>
    <property type="match status" value="1"/>
</dbReference>
<dbReference type="GO" id="GO:0006508">
    <property type="term" value="P:proteolysis"/>
    <property type="evidence" value="ECO:0007669"/>
    <property type="project" value="UniProtKB-KW"/>
</dbReference>
<keyword evidence="3 8" id="KW-0067">ATP-binding</keyword>